<dbReference type="Pfam" id="PF00378">
    <property type="entry name" value="ECH_1"/>
    <property type="match status" value="1"/>
</dbReference>
<dbReference type="InterPro" id="IPR029045">
    <property type="entry name" value="ClpP/crotonase-like_dom_sf"/>
</dbReference>
<dbReference type="PANTHER" id="PTHR43802">
    <property type="entry name" value="ENOYL-COA HYDRATASE"/>
    <property type="match status" value="1"/>
</dbReference>
<dbReference type="Gene3D" id="3.90.226.10">
    <property type="entry name" value="2-enoyl-CoA Hydratase, Chain A, domain 1"/>
    <property type="match status" value="1"/>
</dbReference>
<gene>
    <name evidence="2" type="primary">crt_7</name>
    <name evidence="2" type="ORF">D7316_02068</name>
</gene>
<dbReference type="RefSeq" id="WP_124708171.1">
    <property type="nucleotide sequence ID" value="NZ_CP033972.1"/>
</dbReference>
<protein>
    <submittedName>
        <fullName evidence="2">Short-chain-enoyl-CoA hydratase</fullName>
        <ecNumber evidence="2">4.2.1.150</ecNumber>
    </submittedName>
</protein>
<dbReference type="Proteomes" id="UP000271469">
    <property type="component" value="Chromosome"/>
</dbReference>
<name>A0A3G8JLM0_9ACTN</name>
<dbReference type="EC" id="4.2.1.150" evidence="2"/>
<reference evidence="2 3" key="1">
    <citation type="submission" date="2018-11" db="EMBL/GenBank/DDBJ databases">
        <title>Gordonia insulae sp. nov., isolated from an island soil.</title>
        <authorList>
            <person name="Kim Y.S."/>
            <person name="Kim S.B."/>
        </authorList>
    </citation>
    <scope>NUCLEOTIDE SEQUENCE [LARGE SCALE GENOMIC DNA]</scope>
    <source>
        <strain evidence="2 3">MMS17-SY073</strain>
    </source>
</reference>
<evidence type="ECO:0000256" key="1">
    <source>
        <dbReference type="ARBA" id="ARBA00005254"/>
    </source>
</evidence>
<dbReference type="KEGG" id="gom:D7316_02068"/>
<dbReference type="InterPro" id="IPR001753">
    <property type="entry name" value="Enoyl-CoA_hydra/iso"/>
</dbReference>
<keyword evidence="2" id="KW-0456">Lyase</keyword>
<accession>A0A3G8JLM0</accession>
<comment type="similarity">
    <text evidence="1">Belongs to the enoyl-CoA hydratase/isomerase family.</text>
</comment>
<dbReference type="GO" id="GO:0018812">
    <property type="term" value="F:3-hydroxyacyl-CoA dehydratase activity"/>
    <property type="evidence" value="ECO:0007669"/>
    <property type="project" value="UniProtKB-EC"/>
</dbReference>
<dbReference type="PANTHER" id="PTHR43802:SF1">
    <property type="entry name" value="IP11341P-RELATED"/>
    <property type="match status" value="1"/>
</dbReference>
<sequence>MSNEKSTYSLPPELQVTSDGPVRILTINRPEDLNGVNRALHQALAGVWAQIGDDADARAVIITGAGDAFSAGGDFAYMQENLDDPELRAKTIEEARAIVGGIVRCKLPVIAAVNGPAVGLGCSLAVLSDLVLLSDQSFLADPHLRMGLVPGDGGLVWPLLTSLSRAREHLFLGQRIMPADAVQWGLASRVVPSGDLAREALSLAHRLAAVPQAAFQSTKSALNSYVEMHLDNAFDIAFTGELESMSSPEHRNAVDAARNQSRAQS</sequence>
<keyword evidence="3" id="KW-1185">Reference proteome</keyword>
<proteinExistence type="inferred from homology"/>
<dbReference type="OrthoDB" id="4699757at2"/>
<dbReference type="CDD" id="cd06558">
    <property type="entry name" value="crotonase-like"/>
    <property type="match status" value="1"/>
</dbReference>
<dbReference type="EMBL" id="CP033972">
    <property type="protein sequence ID" value="AZG45472.1"/>
    <property type="molecule type" value="Genomic_DNA"/>
</dbReference>
<evidence type="ECO:0000313" key="2">
    <source>
        <dbReference type="EMBL" id="AZG45472.1"/>
    </source>
</evidence>
<organism evidence="2 3">
    <name type="scientific">Gordonia insulae</name>
    <dbReference type="NCBI Taxonomy" id="2420509"/>
    <lineage>
        <taxon>Bacteria</taxon>
        <taxon>Bacillati</taxon>
        <taxon>Actinomycetota</taxon>
        <taxon>Actinomycetes</taxon>
        <taxon>Mycobacteriales</taxon>
        <taxon>Gordoniaceae</taxon>
        <taxon>Gordonia</taxon>
    </lineage>
</organism>
<dbReference type="AlphaFoldDB" id="A0A3G8JLM0"/>
<evidence type="ECO:0000313" key="3">
    <source>
        <dbReference type="Proteomes" id="UP000271469"/>
    </source>
</evidence>
<dbReference type="SUPFAM" id="SSF52096">
    <property type="entry name" value="ClpP/crotonase"/>
    <property type="match status" value="1"/>
</dbReference>